<name>A0A0E9VFR8_ANGAN</name>
<dbReference type="AlphaFoldDB" id="A0A0E9VFR8"/>
<evidence type="ECO:0000313" key="1">
    <source>
        <dbReference type="EMBL" id="JAH76974.1"/>
    </source>
</evidence>
<dbReference type="EMBL" id="GBXM01031603">
    <property type="protein sequence ID" value="JAH76974.1"/>
    <property type="molecule type" value="Transcribed_RNA"/>
</dbReference>
<accession>A0A0E9VFR8</accession>
<reference evidence="1" key="1">
    <citation type="submission" date="2014-11" db="EMBL/GenBank/DDBJ databases">
        <authorList>
            <person name="Amaro Gonzalez C."/>
        </authorList>
    </citation>
    <scope>NUCLEOTIDE SEQUENCE</scope>
</reference>
<organism evidence="1">
    <name type="scientific">Anguilla anguilla</name>
    <name type="common">European freshwater eel</name>
    <name type="synonym">Muraena anguilla</name>
    <dbReference type="NCBI Taxonomy" id="7936"/>
    <lineage>
        <taxon>Eukaryota</taxon>
        <taxon>Metazoa</taxon>
        <taxon>Chordata</taxon>
        <taxon>Craniata</taxon>
        <taxon>Vertebrata</taxon>
        <taxon>Euteleostomi</taxon>
        <taxon>Actinopterygii</taxon>
        <taxon>Neopterygii</taxon>
        <taxon>Teleostei</taxon>
        <taxon>Anguilliformes</taxon>
        <taxon>Anguillidae</taxon>
        <taxon>Anguilla</taxon>
    </lineage>
</organism>
<sequence>MSSSSRLLCQINREAKWSC</sequence>
<proteinExistence type="predicted"/>
<protein>
    <submittedName>
        <fullName evidence="1">Uncharacterized protein</fullName>
    </submittedName>
</protein>
<reference evidence="1" key="2">
    <citation type="journal article" date="2015" name="Fish Shellfish Immunol.">
        <title>Early steps in the European eel (Anguilla anguilla)-Vibrio vulnificus interaction in the gills: Role of the RtxA13 toxin.</title>
        <authorList>
            <person name="Callol A."/>
            <person name="Pajuelo D."/>
            <person name="Ebbesson L."/>
            <person name="Teles M."/>
            <person name="MacKenzie S."/>
            <person name="Amaro C."/>
        </authorList>
    </citation>
    <scope>NUCLEOTIDE SEQUENCE</scope>
</reference>